<keyword evidence="1" id="KW-1133">Transmembrane helix</keyword>
<comment type="caution">
    <text evidence="2">The sequence shown here is derived from an EMBL/GenBank/DDBJ whole genome shotgun (WGS) entry which is preliminary data.</text>
</comment>
<sequence>MSIPTDRELRKHGMLDRYDLLIKTPLKWVLLLLFLFAVVVYWLVGYVYDDRMENLINRKHRQTDTTTVETRKR</sequence>
<evidence type="ECO:0000256" key="1">
    <source>
        <dbReference type="SAM" id="Phobius"/>
    </source>
</evidence>
<dbReference type="Proteomes" id="UP000241964">
    <property type="component" value="Unassembled WGS sequence"/>
</dbReference>
<organism evidence="2 3">
    <name type="scientific">Dyadobacter jiangsuensis</name>
    <dbReference type="NCBI Taxonomy" id="1591085"/>
    <lineage>
        <taxon>Bacteria</taxon>
        <taxon>Pseudomonadati</taxon>
        <taxon>Bacteroidota</taxon>
        <taxon>Cytophagia</taxon>
        <taxon>Cytophagales</taxon>
        <taxon>Spirosomataceae</taxon>
        <taxon>Dyadobacter</taxon>
    </lineage>
</organism>
<name>A0A2P8FGH0_9BACT</name>
<proteinExistence type="predicted"/>
<dbReference type="AlphaFoldDB" id="A0A2P8FGH0"/>
<keyword evidence="1" id="KW-0812">Transmembrane</keyword>
<keyword evidence="1" id="KW-0472">Membrane</keyword>
<keyword evidence="3" id="KW-1185">Reference proteome</keyword>
<protein>
    <submittedName>
        <fullName evidence="2">Uncharacterized protein</fullName>
    </submittedName>
</protein>
<evidence type="ECO:0000313" key="3">
    <source>
        <dbReference type="Proteomes" id="UP000241964"/>
    </source>
</evidence>
<feature type="transmembrane region" description="Helical" evidence="1">
    <location>
        <begin position="28"/>
        <end position="48"/>
    </location>
</feature>
<dbReference type="EMBL" id="PYAS01000023">
    <property type="protein sequence ID" value="PSL20813.1"/>
    <property type="molecule type" value="Genomic_DNA"/>
</dbReference>
<reference evidence="2 3" key="1">
    <citation type="submission" date="2018-03" db="EMBL/GenBank/DDBJ databases">
        <title>Genomic Encyclopedia of Archaeal and Bacterial Type Strains, Phase II (KMG-II): from individual species to whole genera.</title>
        <authorList>
            <person name="Goeker M."/>
        </authorList>
    </citation>
    <scope>NUCLEOTIDE SEQUENCE [LARGE SCALE GENOMIC DNA]</scope>
    <source>
        <strain evidence="2 3">DSM 29057</strain>
    </source>
</reference>
<accession>A0A2P8FGH0</accession>
<evidence type="ECO:0000313" key="2">
    <source>
        <dbReference type="EMBL" id="PSL20813.1"/>
    </source>
</evidence>
<gene>
    <name evidence="2" type="ORF">CLV60_12357</name>
</gene>